<protein>
    <submittedName>
        <fullName evidence="1">Uncharacterized protein</fullName>
    </submittedName>
</protein>
<dbReference type="Proteomes" id="UP000006175">
    <property type="component" value="Chromosome"/>
</dbReference>
<dbReference type="AlphaFoldDB" id="I3XRY1"/>
<dbReference type="EMBL" id="CP003321">
    <property type="protein sequence ID" value="AFL66705.1"/>
    <property type="molecule type" value="Genomic_DNA"/>
</dbReference>
<reference evidence="1 2" key="1">
    <citation type="journal article" date="2012" name="J. Bacteriol.">
        <title>Complete Genome Sequence of Desulfurococcus fermentans, a Hyperthermophilic Cellulolytic Crenarchaeon Isolated from a Freshwater Hot Spring in Kamchatka, Russia.</title>
        <authorList>
            <person name="Susanti D."/>
            <person name="Johnson E.F."/>
            <person name="Rodriguez J.R."/>
            <person name="Anderson I."/>
            <person name="Perevalova A.A."/>
            <person name="Kyrpides N."/>
            <person name="Lucas S."/>
            <person name="Han J."/>
            <person name="Lapidus A."/>
            <person name="Cheng J.F."/>
            <person name="Goodwin L."/>
            <person name="Pitluck S."/>
            <person name="Mavrommatis K."/>
            <person name="Peters L."/>
            <person name="Land M.L."/>
            <person name="Hauser L."/>
            <person name="Gopalan V."/>
            <person name="Chan P.P."/>
            <person name="Lowe T.M."/>
            <person name="Atomi H."/>
            <person name="Bonch-Osmolovskaya E.A."/>
            <person name="Woyke T."/>
            <person name="Mukhopadhyay B."/>
        </authorList>
    </citation>
    <scope>NUCLEOTIDE SEQUENCE [LARGE SCALE GENOMIC DNA]</scope>
    <source>
        <strain evidence="1 2">DSM 16532</strain>
    </source>
</reference>
<dbReference type="KEGG" id="dfd:Desfe_0814"/>
<proteinExistence type="predicted"/>
<evidence type="ECO:0000313" key="1">
    <source>
        <dbReference type="EMBL" id="AFL66705.1"/>
    </source>
</evidence>
<keyword evidence="2" id="KW-1185">Reference proteome</keyword>
<sequence>MSMLHQVQEHIKEDLYATGFTILNYVLEYFELELVTSIRGKSLSNVLSLLNDLGNKYNSILASKLLVEGGVRCVIVYREPYLNTQCSKPQPGLDSKVIEADIYILSPNPSIKDIYPAPVMDAPLKCVNQLYLASLFFSKEHAVKGLECIDQAVKDIEKKLLEKQASINKKNGKISKLVLDKLSKTLKDLGIKIEAEDWVKVLWLANELVMLYSETKV</sequence>
<evidence type="ECO:0000313" key="2">
    <source>
        <dbReference type="Proteomes" id="UP000006175"/>
    </source>
</evidence>
<gene>
    <name evidence="1" type="ORF">Desfe_0814</name>
</gene>
<dbReference type="eggNOG" id="arCOG11776">
    <property type="taxonomic scope" value="Archaea"/>
</dbReference>
<dbReference type="RefSeq" id="WP_014767605.1">
    <property type="nucleotide sequence ID" value="NC_018001.1"/>
</dbReference>
<accession>I3XRY1</accession>
<dbReference type="HOGENOM" id="CLU_1269870_0_0_2"/>
<dbReference type="GeneID" id="13061188"/>
<name>I3XRY1_DESAM</name>
<organism evidence="1 2">
    <name type="scientific">Desulfurococcus amylolyticus DSM 16532</name>
    <dbReference type="NCBI Taxonomy" id="768672"/>
    <lineage>
        <taxon>Archaea</taxon>
        <taxon>Thermoproteota</taxon>
        <taxon>Thermoprotei</taxon>
        <taxon>Desulfurococcales</taxon>
        <taxon>Desulfurococcaceae</taxon>
        <taxon>Desulfurococcus</taxon>
    </lineage>
</organism>